<proteinExistence type="predicted"/>
<dbReference type="RefSeq" id="WP_146513722.1">
    <property type="nucleotide sequence ID" value="NZ_SJPI01000001.1"/>
</dbReference>
<evidence type="ECO:0000313" key="2">
    <source>
        <dbReference type="EMBL" id="TWT53515.1"/>
    </source>
</evidence>
<dbReference type="OrthoDB" id="267627at2"/>
<feature type="transmembrane region" description="Helical" evidence="1">
    <location>
        <begin position="279"/>
        <end position="299"/>
    </location>
</feature>
<evidence type="ECO:0008006" key="4">
    <source>
        <dbReference type="Google" id="ProtNLM"/>
    </source>
</evidence>
<feature type="transmembrane region" description="Helical" evidence="1">
    <location>
        <begin position="329"/>
        <end position="348"/>
    </location>
</feature>
<gene>
    <name evidence="2" type="ORF">Pla22_11440</name>
</gene>
<keyword evidence="1" id="KW-1133">Transmembrane helix</keyword>
<evidence type="ECO:0000256" key="1">
    <source>
        <dbReference type="SAM" id="Phobius"/>
    </source>
</evidence>
<protein>
    <recommendedName>
        <fullName evidence="4">DUF4013 domain-containing protein</fullName>
    </recommendedName>
</protein>
<feature type="transmembrane region" description="Helical" evidence="1">
    <location>
        <begin position="248"/>
        <end position="273"/>
    </location>
</feature>
<dbReference type="Pfam" id="PF13197">
    <property type="entry name" value="DUF4013"/>
    <property type="match status" value="1"/>
</dbReference>
<evidence type="ECO:0000313" key="3">
    <source>
        <dbReference type="Proteomes" id="UP000316598"/>
    </source>
</evidence>
<feature type="transmembrane region" description="Helical" evidence="1">
    <location>
        <begin position="405"/>
        <end position="424"/>
    </location>
</feature>
<sequence length="452" mass="50431">MTDSDSLNLTDLALESKDLDSIDAANEPFVGKLVSPELVTDDLPATTESQLDDSLVELPASTSHQSLETSAIEQPKSWFRRTVAWVSWCFRSLFCIASLIVLLAFLTAIPIVQLIAFGYLLRVAGNLTAGAKFRDALPHLQEAGQIGLALTALFLAALPTQLLAHEESVAEIVSPGSSQATLLRWLSIASSLLAIGYLMWAWARGGRLVHYLWPQPKRFFREGFRLKTWSSLPDRLWNFTTSLELPTLFWLGLRGAAGTLVWLIPAFIIITAFREGETGLAGLVGFLSLILLGISMLYLPMLQAHFAAENRLRALFDVRTIRRDFRHAPWAWLGAMICSMVILPIPLYLLKIEATPREVMWLPCLVFVAFILPARVAAGLALRRARHRAKVHGEPTGRWNTVSRWLVRLIMPAVVGVYLLFVYVSQYTSWDGYLTWVQQHAILIPVPFLSGT</sequence>
<feature type="transmembrane region" description="Helical" evidence="1">
    <location>
        <begin position="111"/>
        <end position="131"/>
    </location>
</feature>
<dbReference type="AlphaFoldDB" id="A0A5C5WTP1"/>
<feature type="transmembrane region" description="Helical" evidence="1">
    <location>
        <begin position="143"/>
        <end position="162"/>
    </location>
</feature>
<keyword evidence="3" id="KW-1185">Reference proteome</keyword>
<accession>A0A5C5WTP1</accession>
<keyword evidence="1" id="KW-0472">Membrane</keyword>
<dbReference type="Proteomes" id="UP000316598">
    <property type="component" value="Unassembled WGS sequence"/>
</dbReference>
<keyword evidence="1" id="KW-0812">Transmembrane</keyword>
<reference evidence="2 3" key="1">
    <citation type="submission" date="2019-02" db="EMBL/GenBank/DDBJ databases">
        <title>Deep-cultivation of Planctomycetes and their phenomic and genomic characterization uncovers novel biology.</title>
        <authorList>
            <person name="Wiegand S."/>
            <person name="Jogler M."/>
            <person name="Boedeker C."/>
            <person name="Pinto D."/>
            <person name="Vollmers J."/>
            <person name="Rivas-Marin E."/>
            <person name="Kohn T."/>
            <person name="Peeters S.H."/>
            <person name="Heuer A."/>
            <person name="Rast P."/>
            <person name="Oberbeckmann S."/>
            <person name="Bunk B."/>
            <person name="Jeske O."/>
            <person name="Meyerdierks A."/>
            <person name="Storesund J.E."/>
            <person name="Kallscheuer N."/>
            <person name="Luecker S."/>
            <person name="Lage O.M."/>
            <person name="Pohl T."/>
            <person name="Merkel B.J."/>
            <person name="Hornburger P."/>
            <person name="Mueller R.-W."/>
            <person name="Bruemmer F."/>
            <person name="Labrenz M."/>
            <person name="Spormann A.M."/>
            <person name="Op Den Camp H."/>
            <person name="Overmann J."/>
            <person name="Amann R."/>
            <person name="Jetten M.S.M."/>
            <person name="Mascher T."/>
            <person name="Medema M.H."/>
            <person name="Devos D.P."/>
            <person name="Kaster A.-K."/>
            <person name="Ovreas L."/>
            <person name="Rohde M."/>
            <person name="Galperin M.Y."/>
            <person name="Jogler C."/>
        </authorList>
    </citation>
    <scope>NUCLEOTIDE SEQUENCE [LARGE SCALE GENOMIC DNA]</scope>
    <source>
        <strain evidence="2 3">Pla22</strain>
    </source>
</reference>
<organism evidence="2 3">
    <name type="scientific">Rubripirellula amarantea</name>
    <dbReference type="NCBI Taxonomy" id="2527999"/>
    <lineage>
        <taxon>Bacteria</taxon>
        <taxon>Pseudomonadati</taxon>
        <taxon>Planctomycetota</taxon>
        <taxon>Planctomycetia</taxon>
        <taxon>Pirellulales</taxon>
        <taxon>Pirellulaceae</taxon>
        <taxon>Rubripirellula</taxon>
    </lineage>
</organism>
<dbReference type="InterPro" id="IPR025098">
    <property type="entry name" value="DUF4013"/>
</dbReference>
<comment type="caution">
    <text evidence="2">The sequence shown here is derived from an EMBL/GenBank/DDBJ whole genome shotgun (WGS) entry which is preliminary data.</text>
</comment>
<feature type="transmembrane region" description="Helical" evidence="1">
    <location>
        <begin position="182"/>
        <end position="203"/>
    </location>
</feature>
<name>A0A5C5WTP1_9BACT</name>
<feature type="transmembrane region" description="Helical" evidence="1">
    <location>
        <begin position="360"/>
        <end position="382"/>
    </location>
</feature>
<dbReference type="EMBL" id="SJPI01000001">
    <property type="protein sequence ID" value="TWT53515.1"/>
    <property type="molecule type" value="Genomic_DNA"/>
</dbReference>